<dbReference type="EMBL" id="QMFY01000011">
    <property type="protein sequence ID" value="RAV99382.1"/>
    <property type="molecule type" value="Genomic_DNA"/>
</dbReference>
<keyword evidence="3" id="KW-1185">Reference proteome</keyword>
<proteinExistence type="predicted"/>
<sequence>MSKFRMLVSLWRDNGTRWMFLYMLERLTSAPKYARKRFALEAKYQLAGFNTMYYNRKEWDGYDWSKEGKEWSDSPAWEKSIKDDILLANFSAGKCILEIGPGGAKWSTTLASISKELILVDISESALNYCKNKLTQYPHCRFHRTQGNNLSFLKDSSVDYIWAFDVFVHIAPADIDGYLSEFNRVLTTNGLAIIHHGASGGTHGGFRSSLILENFNTMLTSNGFVVQQQFDRWHDGQFSVSQFDDRISIFKKAEA</sequence>
<reference evidence="2 3" key="1">
    <citation type="submission" date="2018-06" db="EMBL/GenBank/DDBJ databases">
        <title>Chryseolinea flavus sp. nov., a member of the phylum Bacteroidetes isolated from soil.</title>
        <authorList>
            <person name="Li Y."/>
            <person name="Wang J."/>
        </authorList>
    </citation>
    <scope>NUCLEOTIDE SEQUENCE [LARGE SCALE GENOMIC DNA]</scope>
    <source>
        <strain evidence="2 3">SDU1-6</strain>
    </source>
</reference>
<dbReference type="OrthoDB" id="9808140at2"/>
<dbReference type="RefSeq" id="WP_112748571.1">
    <property type="nucleotide sequence ID" value="NZ_QMFY01000011.1"/>
</dbReference>
<organism evidence="2 3">
    <name type="scientific">Pseudochryseolinea flava</name>
    <dbReference type="NCBI Taxonomy" id="2059302"/>
    <lineage>
        <taxon>Bacteria</taxon>
        <taxon>Pseudomonadati</taxon>
        <taxon>Bacteroidota</taxon>
        <taxon>Cytophagia</taxon>
        <taxon>Cytophagales</taxon>
        <taxon>Fulvivirgaceae</taxon>
        <taxon>Pseudochryseolinea</taxon>
    </lineage>
</organism>
<comment type="caution">
    <text evidence="2">The sequence shown here is derived from an EMBL/GenBank/DDBJ whole genome shotgun (WGS) entry which is preliminary data.</text>
</comment>
<dbReference type="SUPFAM" id="SSF53335">
    <property type="entry name" value="S-adenosyl-L-methionine-dependent methyltransferases"/>
    <property type="match status" value="1"/>
</dbReference>
<dbReference type="AlphaFoldDB" id="A0A364Y0F1"/>
<dbReference type="Proteomes" id="UP000251889">
    <property type="component" value="Unassembled WGS sequence"/>
</dbReference>
<gene>
    <name evidence="2" type="ORF">DQQ10_19350</name>
</gene>
<evidence type="ECO:0000313" key="2">
    <source>
        <dbReference type="EMBL" id="RAV99382.1"/>
    </source>
</evidence>
<accession>A0A364Y0F1</accession>
<evidence type="ECO:0000313" key="3">
    <source>
        <dbReference type="Proteomes" id="UP000251889"/>
    </source>
</evidence>
<feature type="domain" description="Methyltransferase" evidence="1">
    <location>
        <begin position="96"/>
        <end position="190"/>
    </location>
</feature>
<name>A0A364Y0F1_9BACT</name>
<evidence type="ECO:0000259" key="1">
    <source>
        <dbReference type="Pfam" id="PF13649"/>
    </source>
</evidence>
<dbReference type="InterPro" id="IPR041698">
    <property type="entry name" value="Methyltransf_25"/>
</dbReference>
<dbReference type="Gene3D" id="3.40.50.150">
    <property type="entry name" value="Vaccinia Virus protein VP39"/>
    <property type="match status" value="1"/>
</dbReference>
<dbReference type="CDD" id="cd02440">
    <property type="entry name" value="AdoMet_MTases"/>
    <property type="match status" value="1"/>
</dbReference>
<protein>
    <recommendedName>
        <fullName evidence="1">Methyltransferase domain-containing protein</fullName>
    </recommendedName>
</protein>
<dbReference type="Pfam" id="PF13649">
    <property type="entry name" value="Methyltransf_25"/>
    <property type="match status" value="1"/>
</dbReference>
<dbReference type="InterPro" id="IPR029063">
    <property type="entry name" value="SAM-dependent_MTases_sf"/>
</dbReference>